<dbReference type="PANTHER" id="PTHR47331:SF5">
    <property type="entry name" value="RIBONUCLEASE H"/>
    <property type="match status" value="1"/>
</dbReference>
<dbReference type="InterPro" id="IPR008042">
    <property type="entry name" value="Retrotrans_Pao"/>
</dbReference>
<dbReference type="Pfam" id="PF05380">
    <property type="entry name" value="Peptidase_A17"/>
    <property type="match status" value="1"/>
</dbReference>
<keyword evidence="2" id="KW-1185">Reference proteome</keyword>
<gene>
    <name evidence="1" type="ORF">MCOR_57337</name>
</gene>
<dbReference type="AlphaFoldDB" id="A0A6J8EXZ0"/>
<evidence type="ECO:0000313" key="2">
    <source>
        <dbReference type="Proteomes" id="UP000507470"/>
    </source>
</evidence>
<accession>A0A6J8EXZ0</accession>
<name>A0A6J8EXZ0_MYTCO</name>
<evidence type="ECO:0000313" key="1">
    <source>
        <dbReference type="EMBL" id="CAC5425528.1"/>
    </source>
</evidence>
<reference evidence="1 2" key="1">
    <citation type="submission" date="2020-06" db="EMBL/GenBank/DDBJ databases">
        <authorList>
            <person name="Li R."/>
            <person name="Bekaert M."/>
        </authorList>
    </citation>
    <scope>NUCLEOTIDE SEQUENCE [LARGE SCALE GENOMIC DNA]</scope>
    <source>
        <strain evidence="2">wild</strain>
    </source>
</reference>
<dbReference type="Proteomes" id="UP000507470">
    <property type="component" value="Unassembled WGS sequence"/>
</dbReference>
<dbReference type="OrthoDB" id="5876180at2759"/>
<protein>
    <submittedName>
        <fullName evidence="1">Uncharacterized protein</fullName>
    </submittedName>
</protein>
<dbReference type="EMBL" id="CACVKT020010252">
    <property type="protein sequence ID" value="CAC5425528.1"/>
    <property type="molecule type" value="Genomic_DNA"/>
</dbReference>
<sequence length="315" mass="36239">MHSSTSSGRSQVLLKTAIAPITYDKTQFTSANILFDEGAQRSFITQEMADLLNLRPHKKEAITISGFGESNKKVRNLQIATIYLKVTVRAKLLIQTLWKEGYNWDQVLPNNIVKSWCEILDDIRDVTVNTKIARHYFNDENENESNEKITLHVFVDASQRAYGASAYLCKGNTSSLVLKFVKECKSKRPYNLRKNARHEKHITKDEIDRTTCTWIIDIQNEKFSREKEQLPNPSQNKNLPLVRQLRLFIDTEGVIRCAGRIHNSQLDDSAKFPVLLPKKKSIYGLNYIERAPADVAFRSWTDNNANRPIILDTFH</sequence>
<organism evidence="1 2">
    <name type="scientific">Mytilus coruscus</name>
    <name type="common">Sea mussel</name>
    <dbReference type="NCBI Taxonomy" id="42192"/>
    <lineage>
        <taxon>Eukaryota</taxon>
        <taxon>Metazoa</taxon>
        <taxon>Spiralia</taxon>
        <taxon>Lophotrochozoa</taxon>
        <taxon>Mollusca</taxon>
        <taxon>Bivalvia</taxon>
        <taxon>Autobranchia</taxon>
        <taxon>Pteriomorphia</taxon>
        <taxon>Mytilida</taxon>
        <taxon>Mytiloidea</taxon>
        <taxon>Mytilidae</taxon>
        <taxon>Mytilinae</taxon>
        <taxon>Mytilus</taxon>
    </lineage>
</organism>
<proteinExistence type="predicted"/>
<dbReference type="PANTHER" id="PTHR47331">
    <property type="entry name" value="PHD-TYPE DOMAIN-CONTAINING PROTEIN"/>
    <property type="match status" value="1"/>
</dbReference>